<feature type="coiled-coil region" evidence="1">
    <location>
        <begin position="743"/>
        <end position="915"/>
    </location>
</feature>
<sequence>MSNINNIRIVNLNYNNNTIKIDDETFYFDGDNTMLNLRNGGGKSVLVQMMMAPFVNRRHRDLGDRPFESYFTSKTPTYILVEWNLEDNAGYLLTGMMVRKKESSSDENSKDKLDIINFIYEYKNKNEYDIKRIPVIEEDGKHRRIKSFTNSKKLFEDLKKDNNYNFNYYDMNNYSTSKAYFNKLQEYGIDNKEWENIIRKINLKESGLSELFKETKNSEGLIKNWFLPTIEKKLSKDEDRIKNYKEIITRYIIQYKTNKSNIDRRNKIELFNEKSIEILEIANNFKEMILIKESHENKIANSKKYFYDEILFNENILNDIEKLIENVLNEKREIKYQELSMKIYNFSDELYAINKKINNDNIEKENFEEKVNFLNKERNILRCAEIYEEYRNTSKELLEVENKIKVLKEEEGDKEPRINDLGFSILNLLNLELNKLEEELLILEEEKDNLNNKQINLNISLKNNRVFENNLNKNIGSLKEKLNSYNKIEDKFNKRYRDNLSRNITGYYNDEDLISLATEIVNLIDSLKKKKIDEEKRNSDLNEELKSKKSLKEIRNNQIIQLELEQDYKNRKLIEYDNELEKRKDILKYLDEDESIIFNQDIIIEKLEKKIQILNNDIREFNKVYDKKGKELNKLKTGKVLELPKELEIELNERDIDIIYGMKWLKNNGYSKEKNEAIVKTNPFIPYSLIMDRNKIEILKEEKLEAFTSSPIAIIDREKLEESLINDNYNIIECNGVNFYISFNNKLLDEKELNNLIKEYEENINSLNKKISEKEAVKDFYLDKKAFIKESSLTKIIYNQLIAEIAEIKEKILTNKKEIISLTNKLGELENEIKKNLDIIDTLKHQIIIFNNKNNDYAELCKEYEDYKNSKKSQDENEEKLKIIIESIKSEEMLLEETLQELKRKEESARNCNDLLNKVKLDIKNYSSYEEGNIIKKDLEDLKSEYNALVSEIKSSYDELVEKKKSLNEKYLIIQKKLTDTASNYKLVDEDYINVTPNYSRTIEAENEIKKYNKEINNIKNEINKLEVESAEIKTNIQYLKEEINKLINTFEPKERNLIFNKNFDEELAKLSVMEKELYSKKEEKNKIINELKIYANSLEQFDFSITEVIELNLDDINLKEYIGKLNRDNRINNENVNKANRNLERIVERLSKEEVFIGDSLFKESIAGLLSFVNNPEKFIAQLNIILQSYNTIIEKLKEDIELINKERNNIIDNIIEYISIVHKNISQLDNNSSIDINGKRVKMLNIIQPDWEENKEVYKLRIKGFVETLRNQCIDLLEKNENISELIDNRVNIIKLYDEVVVISSINIKLYKIEENKQKQISWDDVSKNSGGEGFLSAFVILSSLLSYMRKEDKDIFTRKEESKVLIMDNPFAQTNAAHLLKPLIDIAKRSNTQLICLTGLGGDSIYNRFENIYVLNLVNSKLKNGLRLLKSNHIVGDEEREVLVSTYTKIEDEQMKLF</sequence>
<accession>A0A6N3H187</accession>
<dbReference type="Gene3D" id="3.40.50.300">
    <property type="entry name" value="P-loop containing nucleotide triphosphate hydrolases"/>
    <property type="match status" value="1"/>
</dbReference>
<feature type="coiled-coil region" evidence="1">
    <location>
        <begin position="1181"/>
        <end position="1215"/>
    </location>
</feature>
<dbReference type="EMBL" id="CACRTO010000050">
    <property type="protein sequence ID" value="VYU69910.1"/>
    <property type="molecule type" value="Genomic_DNA"/>
</dbReference>
<name>A0A6N3H187_9CLOT</name>
<protein>
    <submittedName>
        <fullName evidence="2">Chromosome partition protein Smc</fullName>
    </submittedName>
</protein>
<feature type="coiled-coil region" evidence="1">
    <location>
        <begin position="313"/>
        <end position="488"/>
    </location>
</feature>
<evidence type="ECO:0000313" key="2">
    <source>
        <dbReference type="EMBL" id="VYU69910.1"/>
    </source>
</evidence>
<evidence type="ECO:0000256" key="1">
    <source>
        <dbReference type="SAM" id="Coils"/>
    </source>
</evidence>
<keyword evidence="1" id="KW-0175">Coiled coil</keyword>
<dbReference type="RefSeq" id="WP_156628006.1">
    <property type="nucleotide sequence ID" value="NZ_CACRTO010000050.1"/>
</dbReference>
<reference evidence="2" key="1">
    <citation type="submission" date="2019-11" db="EMBL/GenBank/DDBJ databases">
        <authorList>
            <person name="Feng L."/>
        </authorList>
    </citation>
    <scope>NUCLEOTIDE SEQUENCE</scope>
    <source>
        <strain evidence="2">CTertiumLFYP3</strain>
    </source>
</reference>
<proteinExistence type="predicted"/>
<feature type="coiled-coil region" evidence="1">
    <location>
        <begin position="1002"/>
        <end position="1050"/>
    </location>
</feature>
<gene>
    <name evidence="2" type="primary">smc_1</name>
    <name evidence="2" type="ORF">CTLFYP3_00221</name>
</gene>
<dbReference type="InterPro" id="IPR027417">
    <property type="entry name" value="P-loop_NTPase"/>
</dbReference>
<feature type="coiled-coil region" evidence="1">
    <location>
        <begin position="939"/>
        <end position="977"/>
    </location>
</feature>
<organism evidence="2">
    <name type="scientific">Clostridium tertium</name>
    <dbReference type="NCBI Taxonomy" id="1559"/>
    <lineage>
        <taxon>Bacteria</taxon>
        <taxon>Bacillati</taxon>
        <taxon>Bacillota</taxon>
        <taxon>Clostridia</taxon>
        <taxon>Eubacteriales</taxon>
        <taxon>Clostridiaceae</taxon>
        <taxon>Clostridium</taxon>
    </lineage>
</organism>